<protein>
    <submittedName>
        <fullName evidence="2">Crp/Fnr family transcriptional regulator</fullName>
    </submittedName>
</protein>
<dbReference type="SMART" id="SM00100">
    <property type="entry name" value="cNMP"/>
    <property type="match status" value="1"/>
</dbReference>
<organism evidence="2 3">
    <name type="scientific">Polaromonas aquatica</name>
    <dbReference type="NCBI Taxonomy" id="332657"/>
    <lineage>
        <taxon>Bacteria</taxon>
        <taxon>Pseudomonadati</taxon>
        <taxon>Pseudomonadota</taxon>
        <taxon>Betaproteobacteria</taxon>
        <taxon>Burkholderiales</taxon>
        <taxon>Comamonadaceae</taxon>
        <taxon>Polaromonas</taxon>
    </lineage>
</organism>
<comment type="caution">
    <text evidence="2">The sequence shown here is derived from an EMBL/GenBank/DDBJ whole genome shotgun (WGS) entry which is preliminary data.</text>
</comment>
<keyword evidence="3" id="KW-1185">Reference proteome</keyword>
<accession>A0ABW1TVV1</accession>
<dbReference type="SUPFAM" id="SSF51206">
    <property type="entry name" value="cAMP-binding domain-like"/>
    <property type="match status" value="1"/>
</dbReference>
<dbReference type="CDD" id="cd00038">
    <property type="entry name" value="CAP_ED"/>
    <property type="match status" value="1"/>
</dbReference>
<dbReference type="PANTHER" id="PTHR24567:SF74">
    <property type="entry name" value="HTH-TYPE TRANSCRIPTIONAL REGULATOR ARCR"/>
    <property type="match status" value="1"/>
</dbReference>
<dbReference type="InterPro" id="IPR018490">
    <property type="entry name" value="cNMP-bd_dom_sf"/>
</dbReference>
<reference evidence="3" key="1">
    <citation type="journal article" date="2019" name="Int. J. Syst. Evol. Microbiol.">
        <title>The Global Catalogue of Microorganisms (GCM) 10K type strain sequencing project: providing services to taxonomists for standard genome sequencing and annotation.</title>
        <authorList>
            <consortium name="The Broad Institute Genomics Platform"/>
            <consortium name="The Broad Institute Genome Sequencing Center for Infectious Disease"/>
            <person name="Wu L."/>
            <person name="Ma J."/>
        </authorList>
    </citation>
    <scope>NUCLEOTIDE SEQUENCE [LARGE SCALE GENOMIC DNA]</scope>
    <source>
        <strain evidence="3">CCUG 39402</strain>
    </source>
</reference>
<dbReference type="InterPro" id="IPR050397">
    <property type="entry name" value="Env_Response_Regulators"/>
</dbReference>
<gene>
    <name evidence="2" type="ORF">ACFQND_11025</name>
</gene>
<sequence length="165" mass="18048">MYVTAPPLVKLGFDIRGLMQAIANCKASDALRCQFSQPNWDILAGYMQPFSLNSGQVLIEQGALDRTLYFIESGTLSVHYEDGKSSIHMALVGPGTVLGEGAFFSHQARSATVQASSPCRLWCLTPIRFLELANRHSPIALELTMGMGAVMAKRLYNQPKRVAVT</sequence>
<feature type="domain" description="Cyclic nucleotide-binding" evidence="1">
    <location>
        <begin position="43"/>
        <end position="132"/>
    </location>
</feature>
<dbReference type="PROSITE" id="PS50042">
    <property type="entry name" value="CNMP_BINDING_3"/>
    <property type="match status" value="1"/>
</dbReference>
<dbReference type="RefSeq" id="WP_371437369.1">
    <property type="nucleotide sequence ID" value="NZ_JBHSRS010000018.1"/>
</dbReference>
<dbReference type="Proteomes" id="UP001596270">
    <property type="component" value="Unassembled WGS sequence"/>
</dbReference>
<dbReference type="Gene3D" id="2.60.120.10">
    <property type="entry name" value="Jelly Rolls"/>
    <property type="match status" value="1"/>
</dbReference>
<evidence type="ECO:0000259" key="1">
    <source>
        <dbReference type="PROSITE" id="PS50042"/>
    </source>
</evidence>
<dbReference type="EMBL" id="JBHSRS010000018">
    <property type="protein sequence ID" value="MFC6281764.1"/>
    <property type="molecule type" value="Genomic_DNA"/>
</dbReference>
<proteinExistence type="predicted"/>
<dbReference type="PANTHER" id="PTHR24567">
    <property type="entry name" value="CRP FAMILY TRANSCRIPTIONAL REGULATORY PROTEIN"/>
    <property type="match status" value="1"/>
</dbReference>
<evidence type="ECO:0000313" key="3">
    <source>
        <dbReference type="Proteomes" id="UP001596270"/>
    </source>
</evidence>
<dbReference type="InterPro" id="IPR000595">
    <property type="entry name" value="cNMP-bd_dom"/>
</dbReference>
<evidence type="ECO:0000313" key="2">
    <source>
        <dbReference type="EMBL" id="MFC6281764.1"/>
    </source>
</evidence>
<dbReference type="InterPro" id="IPR014710">
    <property type="entry name" value="RmlC-like_jellyroll"/>
</dbReference>
<dbReference type="Pfam" id="PF00027">
    <property type="entry name" value="cNMP_binding"/>
    <property type="match status" value="1"/>
</dbReference>
<name>A0ABW1TVV1_9BURK</name>